<comment type="caution">
    <text evidence="1">The sequence shown here is derived from an EMBL/GenBank/DDBJ whole genome shotgun (WGS) entry which is preliminary data.</text>
</comment>
<evidence type="ECO:0000313" key="1">
    <source>
        <dbReference type="EMBL" id="GLY83761.1"/>
    </source>
</evidence>
<dbReference type="Proteomes" id="UP001165074">
    <property type="component" value="Unassembled WGS sequence"/>
</dbReference>
<reference evidence="1" key="1">
    <citation type="submission" date="2023-03" db="EMBL/GenBank/DDBJ databases">
        <title>Actinoallomurus iriomotensis NBRC 103684.</title>
        <authorList>
            <person name="Ichikawa N."/>
            <person name="Sato H."/>
            <person name="Tonouchi N."/>
        </authorList>
    </citation>
    <scope>NUCLEOTIDE SEQUENCE</scope>
    <source>
        <strain evidence="1">NBRC 103684</strain>
    </source>
</reference>
<organism evidence="1 2">
    <name type="scientific">Actinoallomurus iriomotensis</name>
    <dbReference type="NCBI Taxonomy" id="478107"/>
    <lineage>
        <taxon>Bacteria</taxon>
        <taxon>Bacillati</taxon>
        <taxon>Actinomycetota</taxon>
        <taxon>Actinomycetes</taxon>
        <taxon>Streptosporangiales</taxon>
        <taxon>Thermomonosporaceae</taxon>
        <taxon>Actinoallomurus</taxon>
    </lineage>
</organism>
<accession>A0A9W6RXW2</accession>
<dbReference type="EMBL" id="BSTK01000002">
    <property type="protein sequence ID" value="GLY83761.1"/>
    <property type="molecule type" value="Genomic_DNA"/>
</dbReference>
<gene>
    <name evidence="1" type="ORF">Airi02_016900</name>
</gene>
<protein>
    <submittedName>
        <fullName evidence="1">Uncharacterized protein</fullName>
    </submittedName>
</protein>
<dbReference type="AlphaFoldDB" id="A0A9W6RXW2"/>
<name>A0A9W6RXW2_9ACTN</name>
<proteinExistence type="predicted"/>
<keyword evidence="2" id="KW-1185">Reference proteome</keyword>
<evidence type="ECO:0000313" key="2">
    <source>
        <dbReference type="Proteomes" id="UP001165074"/>
    </source>
</evidence>
<sequence>MWLLPLLERPRPEAESEARKVLDPGDPDLTEALRAIVHRGLTAWSDYWILLALDWMNNDEVERFAEQLHEIAHDQRWSQASRHTAKRLLKQRGLWSPEHHRLA</sequence>